<dbReference type="AlphaFoldDB" id="A0A0D7BQ64"/>
<dbReference type="SMART" id="SM00554">
    <property type="entry name" value="FAS1"/>
    <property type="match status" value="2"/>
</dbReference>
<evidence type="ECO:0000313" key="3">
    <source>
        <dbReference type="EMBL" id="KIY72587.1"/>
    </source>
</evidence>
<feature type="domain" description="FAS1" evidence="2">
    <location>
        <begin position="30"/>
        <end position="187"/>
    </location>
</feature>
<dbReference type="OrthoDB" id="286301at2759"/>
<feature type="domain" description="FAS1" evidence="2">
    <location>
        <begin position="189"/>
        <end position="340"/>
    </location>
</feature>
<evidence type="ECO:0000313" key="4">
    <source>
        <dbReference type="Proteomes" id="UP000054007"/>
    </source>
</evidence>
<keyword evidence="1" id="KW-0732">Signal</keyword>
<dbReference type="InterPro" id="IPR050904">
    <property type="entry name" value="Adhesion/Biosynth-related"/>
</dbReference>
<organism evidence="3 4">
    <name type="scientific">Cylindrobasidium torrendii FP15055 ss-10</name>
    <dbReference type="NCBI Taxonomy" id="1314674"/>
    <lineage>
        <taxon>Eukaryota</taxon>
        <taxon>Fungi</taxon>
        <taxon>Dikarya</taxon>
        <taxon>Basidiomycota</taxon>
        <taxon>Agaricomycotina</taxon>
        <taxon>Agaricomycetes</taxon>
        <taxon>Agaricomycetidae</taxon>
        <taxon>Agaricales</taxon>
        <taxon>Marasmiineae</taxon>
        <taxon>Physalacriaceae</taxon>
        <taxon>Cylindrobasidium</taxon>
    </lineage>
</organism>
<feature type="signal peptide" evidence="1">
    <location>
        <begin position="1"/>
        <end position="20"/>
    </location>
</feature>
<dbReference type="Proteomes" id="UP000054007">
    <property type="component" value="Unassembled WGS sequence"/>
</dbReference>
<dbReference type="GO" id="GO:0005615">
    <property type="term" value="C:extracellular space"/>
    <property type="evidence" value="ECO:0007669"/>
    <property type="project" value="TreeGrafter"/>
</dbReference>
<dbReference type="EMBL" id="KN880442">
    <property type="protein sequence ID" value="KIY72587.1"/>
    <property type="molecule type" value="Genomic_DNA"/>
</dbReference>
<feature type="chain" id="PRO_5002317647" evidence="1">
    <location>
        <begin position="21"/>
        <end position="417"/>
    </location>
</feature>
<name>A0A0D7BQ64_9AGAR</name>
<evidence type="ECO:0000256" key="1">
    <source>
        <dbReference type="SAM" id="SignalP"/>
    </source>
</evidence>
<accession>A0A0D7BQ64</accession>
<dbReference type="Pfam" id="PF02469">
    <property type="entry name" value="Fasciclin"/>
    <property type="match status" value="2"/>
</dbReference>
<dbReference type="Gene3D" id="2.30.180.10">
    <property type="entry name" value="FAS1 domain"/>
    <property type="match status" value="2"/>
</dbReference>
<dbReference type="PANTHER" id="PTHR10900:SF77">
    <property type="entry name" value="FI19380P1"/>
    <property type="match status" value="1"/>
</dbReference>
<reference evidence="3 4" key="1">
    <citation type="journal article" date="2015" name="Fungal Genet. Biol.">
        <title>Evolution of novel wood decay mechanisms in Agaricales revealed by the genome sequences of Fistulina hepatica and Cylindrobasidium torrendii.</title>
        <authorList>
            <person name="Floudas D."/>
            <person name="Held B.W."/>
            <person name="Riley R."/>
            <person name="Nagy L.G."/>
            <person name="Koehler G."/>
            <person name="Ransdell A.S."/>
            <person name="Younus H."/>
            <person name="Chow J."/>
            <person name="Chiniquy J."/>
            <person name="Lipzen A."/>
            <person name="Tritt A."/>
            <person name="Sun H."/>
            <person name="Haridas S."/>
            <person name="LaButti K."/>
            <person name="Ohm R.A."/>
            <person name="Kues U."/>
            <person name="Blanchette R.A."/>
            <person name="Grigoriev I.V."/>
            <person name="Minto R.E."/>
            <person name="Hibbett D.S."/>
        </authorList>
    </citation>
    <scope>NUCLEOTIDE SEQUENCE [LARGE SCALE GENOMIC DNA]</scope>
    <source>
        <strain evidence="3 4">FP15055 ss-10</strain>
    </source>
</reference>
<dbReference type="STRING" id="1314674.A0A0D7BQ64"/>
<dbReference type="PANTHER" id="PTHR10900">
    <property type="entry name" value="PERIOSTIN-RELATED"/>
    <property type="match status" value="1"/>
</dbReference>
<dbReference type="InterPro" id="IPR036378">
    <property type="entry name" value="FAS1_dom_sf"/>
</dbReference>
<evidence type="ECO:0000259" key="2">
    <source>
        <dbReference type="PROSITE" id="PS50213"/>
    </source>
</evidence>
<gene>
    <name evidence="3" type="ORF">CYLTODRAFT_28411</name>
</gene>
<dbReference type="PROSITE" id="PS50213">
    <property type="entry name" value="FAS1"/>
    <property type="match status" value="2"/>
</dbReference>
<protein>
    <submittedName>
        <fullName evidence="3">Fasciclin-domain-containing protein</fullName>
    </submittedName>
</protein>
<proteinExistence type="predicted"/>
<dbReference type="InterPro" id="IPR000782">
    <property type="entry name" value="FAS1_domain"/>
</dbReference>
<keyword evidence="4" id="KW-1185">Reference proteome</keyword>
<dbReference type="SUPFAM" id="SSF82153">
    <property type="entry name" value="FAS1 domain"/>
    <property type="match status" value="2"/>
</dbReference>
<sequence>MLFPAIILAIATSSLGCAQATNTTESENDYLNALAAAFADAGLTALRDAAARLSNTSYGRTIVSRLSQGGNYTIFAPTNEAFSGASDELASNDELLARLLSYHIVAGDFTNDNGTLASSLSPNNTVGRTLLNDTGVVQLEGNKSQVLVWSSLNDEIIIQNQALNITVLQSSVVPNTSVLLNSINGFLAYPTNTTSTLVAHNLTSLTGLLESTNFTASSTGLNRTLHTGFDEMAHGFTLFAPNNKAVVDAGDYLASYAGNMTAFAAIVGNHVINGTTLYSPELKHAGTLTSGSGEGLMFTSNSSGTFVTSTVGKSHVASARIIASDIPTMNGVIHIIDHVLLSVYTDKAAAKSAYESMTQSSGNQNATATETGAVGGQTMQSANGAVLSKAQLGNKASGLANMALGVLGLTTLRAAMI</sequence>